<dbReference type="Gene3D" id="1.10.1660.10">
    <property type="match status" value="1"/>
</dbReference>
<dbReference type="SUPFAM" id="SSF46955">
    <property type="entry name" value="Putative DNA-binding domain"/>
    <property type="match status" value="1"/>
</dbReference>
<keyword evidence="1" id="KW-0238">DNA-binding</keyword>
<keyword evidence="5" id="KW-1185">Reference proteome</keyword>
<evidence type="ECO:0000256" key="1">
    <source>
        <dbReference type="ARBA" id="ARBA00023125"/>
    </source>
</evidence>
<dbReference type="InterPro" id="IPR009061">
    <property type="entry name" value="DNA-bd_dom_put_sf"/>
</dbReference>
<evidence type="ECO:0000259" key="3">
    <source>
        <dbReference type="PROSITE" id="PS50937"/>
    </source>
</evidence>
<evidence type="ECO:0000313" key="5">
    <source>
        <dbReference type="Proteomes" id="UP001344906"/>
    </source>
</evidence>
<dbReference type="PANTHER" id="PTHR30204">
    <property type="entry name" value="REDOX-CYCLING DRUG-SENSING TRANSCRIPTIONAL ACTIVATOR SOXR"/>
    <property type="match status" value="1"/>
</dbReference>
<dbReference type="Proteomes" id="UP001344906">
    <property type="component" value="Unassembled WGS sequence"/>
</dbReference>
<organism evidence="4 5">
    <name type="scientific">Dictyobacter halimunensis</name>
    <dbReference type="NCBI Taxonomy" id="3026934"/>
    <lineage>
        <taxon>Bacteria</taxon>
        <taxon>Bacillati</taxon>
        <taxon>Chloroflexota</taxon>
        <taxon>Ktedonobacteria</taxon>
        <taxon>Ktedonobacterales</taxon>
        <taxon>Dictyobacteraceae</taxon>
        <taxon>Dictyobacter</taxon>
    </lineage>
</organism>
<proteinExistence type="predicted"/>
<comment type="caution">
    <text evidence="4">The sequence shown here is derived from an EMBL/GenBank/DDBJ whole genome shotgun (WGS) entry which is preliminary data.</text>
</comment>
<protein>
    <submittedName>
        <fullName evidence="4">MerR family transcriptional regulator</fullName>
    </submittedName>
</protein>
<accession>A0ABQ6G3B2</accession>
<feature type="coiled-coil region" evidence="2">
    <location>
        <begin position="86"/>
        <end position="113"/>
    </location>
</feature>
<dbReference type="RefSeq" id="WP_338258275.1">
    <property type="nucleotide sequence ID" value="NZ_BSRI01000002.1"/>
</dbReference>
<feature type="domain" description="HTH merR-type" evidence="3">
    <location>
        <begin position="1"/>
        <end position="71"/>
    </location>
</feature>
<dbReference type="EMBL" id="BSRI01000002">
    <property type="protein sequence ID" value="GLV61011.1"/>
    <property type="molecule type" value="Genomic_DNA"/>
</dbReference>
<keyword evidence="2" id="KW-0175">Coiled coil</keyword>
<dbReference type="InterPro" id="IPR047057">
    <property type="entry name" value="MerR_fam"/>
</dbReference>
<gene>
    <name evidence="4" type="ORF">KDH_78280</name>
</gene>
<dbReference type="PANTHER" id="PTHR30204:SF97">
    <property type="entry name" value="MERR FAMILY REGULATORY PROTEIN"/>
    <property type="match status" value="1"/>
</dbReference>
<dbReference type="InterPro" id="IPR000551">
    <property type="entry name" value="MerR-type_HTH_dom"/>
</dbReference>
<dbReference type="SUPFAM" id="SSF55136">
    <property type="entry name" value="Probable bacterial effector-binding domain"/>
    <property type="match status" value="1"/>
</dbReference>
<evidence type="ECO:0000313" key="4">
    <source>
        <dbReference type="EMBL" id="GLV61011.1"/>
    </source>
</evidence>
<name>A0ABQ6G3B2_9CHLR</name>
<dbReference type="Pfam" id="PF13411">
    <property type="entry name" value="MerR_1"/>
    <property type="match status" value="1"/>
</dbReference>
<reference evidence="4 5" key="1">
    <citation type="submission" date="2023-02" db="EMBL/GenBank/DDBJ databases">
        <title>Dictyobacter halimunensis sp. nov., a new member of the class Ktedonobacteria from forest soil in a geothermal area.</title>
        <authorList>
            <person name="Rachmania M.K."/>
            <person name="Ningsih F."/>
            <person name="Sakai Y."/>
            <person name="Yabe S."/>
            <person name="Yokota A."/>
            <person name="Sjamsuridzal W."/>
        </authorList>
    </citation>
    <scope>NUCLEOTIDE SEQUENCE [LARGE SCALE GENOMIC DNA]</scope>
    <source>
        <strain evidence="4 5">S3.2.2.5</strain>
    </source>
</reference>
<evidence type="ECO:0000256" key="2">
    <source>
        <dbReference type="SAM" id="Coils"/>
    </source>
</evidence>
<dbReference type="Gene3D" id="3.20.80.10">
    <property type="entry name" value="Regulatory factor, effector binding domain"/>
    <property type="match status" value="1"/>
</dbReference>
<dbReference type="InterPro" id="IPR011256">
    <property type="entry name" value="Reg_factor_effector_dom_sf"/>
</dbReference>
<dbReference type="SMART" id="SM00422">
    <property type="entry name" value="HTH_MERR"/>
    <property type="match status" value="1"/>
</dbReference>
<sequence length="275" mass="31209">MLKIRDFARLAEVSMTTLRYYDEIGLLKPIHVDPETGYRFYTIDQLPYLHRIQAFKELGLGLTQIVEVLGENLAPEALQGMLRIRQTQLQQQIQTEQEQLVRIEARLRSLEHGSSLPDYEVVLKTVRPITGVSLRLTLADLADQGHWVDLLDVMLKRYRVKPADHLLVLYETNEDEQITGFVEIVAPLADQDIDTLISRSEGQLARCELPAVPHMATTLHHGPPGLVLPAYQALGSWIENNAYTIVGPRRKISLRRGETLDEALTEVQFPVEKST</sequence>
<dbReference type="PROSITE" id="PS50937">
    <property type="entry name" value="HTH_MERR_2"/>
    <property type="match status" value="1"/>
</dbReference>